<name>A0A0S4JQQ4_BODSA</name>
<evidence type="ECO:0000313" key="4">
    <source>
        <dbReference type="Proteomes" id="UP000051952"/>
    </source>
</evidence>
<evidence type="ECO:0000313" key="3">
    <source>
        <dbReference type="EMBL" id="CUG93084.1"/>
    </source>
</evidence>
<dbReference type="PANTHER" id="PTHR13183">
    <property type="entry name" value="AXONEMAL INNER ARM DYNEIN LIGHT CHAIN 28"/>
    <property type="match status" value="1"/>
</dbReference>
<keyword evidence="1 2" id="KW-0175">Coiled coil</keyword>
<accession>A0A0S4JQQ4</accession>
<dbReference type="InterPro" id="IPR019347">
    <property type="entry name" value="Axonemal_dynein_light_chain"/>
</dbReference>
<dbReference type="VEuPathDB" id="TriTrypDB:BSAL_40675"/>
<dbReference type="PANTHER" id="PTHR13183:SF2">
    <property type="entry name" value="ARM LIGHT CHAIN, AXONEMAL, PUTATIVE-RELATED"/>
    <property type="match status" value="1"/>
</dbReference>
<dbReference type="Proteomes" id="UP000051952">
    <property type="component" value="Unassembled WGS sequence"/>
</dbReference>
<dbReference type="GO" id="GO:0005930">
    <property type="term" value="C:axoneme"/>
    <property type="evidence" value="ECO:0007669"/>
    <property type="project" value="TreeGrafter"/>
</dbReference>
<dbReference type="GO" id="GO:0045504">
    <property type="term" value="F:dynein heavy chain binding"/>
    <property type="evidence" value="ECO:0007669"/>
    <property type="project" value="TreeGrafter"/>
</dbReference>
<evidence type="ECO:0000256" key="2">
    <source>
        <dbReference type="SAM" id="Coils"/>
    </source>
</evidence>
<evidence type="ECO:0000256" key="1">
    <source>
        <dbReference type="ARBA" id="ARBA00023054"/>
    </source>
</evidence>
<dbReference type="EMBL" id="CYKH01002117">
    <property type="protein sequence ID" value="CUG93084.1"/>
    <property type="molecule type" value="Genomic_DNA"/>
</dbReference>
<dbReference type="Pfam" id="PF10211">
    <property type="entry name" value="Ax_dynein_light"/>
    <property type="match status" value="1"/>
</dbReference>
<feature type="coiled-coil region" evidence="2">
    <location>
        <begin position="135"/>
        <end position="204"/>
    </location>
</feature>
<gene>
    <name evidence="3" type="ORF">BSAL_40675</name>
</gene>
<dbReference type="AlphaFoldDB" id="A0A0S4JQQ4"/>
<reference evidence="4" key="1">
    <citation type="submission" date="2015-09" db="EMBL/GenBank/DDBJ databases">
        <authorList>
            <consortium name="Pathogen Informatics"/>
        </authorList>
    </citation>
    <scope>NUCLEOTIDE SEQUENCE [LARGE SCALE GENOMIC DNA]</scope>
    <source>
        <strain evidence="4">Lake Konstanz</strain>
    </source>
</reference>
<keyword evidence="4" id="KW-1185">Reference proteome</keyword>
<dbReference type="OrthoDB" id="277800at2759"/>
<organism evidence="3 4">
    <name type="scientific">Bodo saltans</name>
    <name type="common">Flagellated protozoan</name>
    <dbReference type="NCBI Taxonomy" id="75058"/>
    <lineage>
        <taxon>Eukaryota</taxon>
        <taxon>Discoba</taxon>
        <taxon>Euglenozoa</taxon>
        <taxon>Kinetoplastea</taxon>
        <taxon>Metakinetoplastina</taxon>
        <taxon>Eubodonida</taxon>
        <taxon>Bodonidae</taxon>
        <taxon>Bodo</taxon>
    </lineage>
</organism>
<dbReference type="OMA" id="FRIRNHY"/>
<sequence length="239" mass="26906">MYNPYSQSGASLVLRERVRGSTSNGTAEVSAVFAEAARAEEDAQGITVTAALARIFPETEAGTDAEGFSMVDAASTVFTDRMSVIHLQDQIDKRCTAQEARPFGVDPIREGIYADGLAELIRQVTVLCPERGLLLNDLREEMQETNSTYDLLFESACQYATRKGIERDVKRTMQKQLQELTVEVRTLENRVHELHAKYEGIDKRFNEQRAGEEKVHQEEVTFLKKGNLQLTTEIKRLTM</sequence>
<proteinExistence type="predicted"/>
<protein>
    <submittedName>
        <fullName evidence="3">Dynein arm light chain, putative</fullName>
    </submittedName>
</protein>